<organism evidence="16 17">
    <name type="scientific">Lysinimonas soli</name>
    <dbReference type="NCBI Taxonomy" id="1074233"/>
    <lineage>
        <taxon>Bacteria</taxon>
        <taxon>Bacillati</taxon>
        <taxon>Actinomycetota</taxon>
        <taxon>Actinomycetes</taxon>
        <taxon>Micrococcales</taxon>
        <taxon>Microbacteriaceae</taxon>
        <taxon>Lysinimonas</taxon>
    </lineage>
</organism>
<dbReference type="Pfam" id="PF01687">
    <property type="entry name" value="Flavokinase"/>
    <property type="match status" value="1"/>
</dbReference>
<evidence type="ECO:0000256" key="8">
    <source>
        <dbReference type="ARBA" id="ARBA00022777"/>
    </source>
</evidence>
<comment type="pathway">
    <text evidence="2 14">Cofactor biosynthesis; FMN biosynthesis; FMN from riboflavin (ATP route): step 1/1.</text>
</comment>
<dbReference type="SUPFAM" id="SSF52374">
    <property type="entry name" value="Nucleotidylyl transferase"/>
    <property type="match status" value="1"/>
</dbReference>
<dbReference type="InterPro" id="IPR014729">
    <property type="entry name" value="Rossmann-like_a/b/a_fold"/>
</dbReference>
<dbReference type="SMART" id="SM00904">
    <property type="entry name" value="Flavokinase"/>
    <property type="match status" value="1"/>
</dbReference>
<keyword evidence="9 14" id="KW-0274">FAD</keyword>
<evidence type="ECO:0000256" key="2">
    <source>
        <dbReference type="ARBA" id="ARBA00005201"/>
    </source>
</evidence>
<evidence type="ECO:0000313" key="16">
    <source>
        <dbReference type="EMBL" id="MFC5501254.1"/>
    </source>
</evidence>
<comment type="catalytic activity">
    <reaction evidence="13 14">
        <text>FMN + ATP + H(+) = FAD + diphosphate</text>
        <dbReference type="Rhea" id="RHEA:17237"/>
        <dbReference type="ChEBI" id="CHEBI:15378"/>
        <dbReference type="ChEBI" id="CHEBI:30616"/>
        <dbReference type="ChEBI" id="CHEBI:33019"/>
        <dbReference type="ChEBI" id="CHEBI:57692"/>
        <dbReference type="ChEBI" id="CHEBI:58210"/>
        <dbReference type="EC" id="2.7.7.2"/>
    </reaction>
</comment>
<keyword evidence="7 14" id="KW-0547">Nucleotide-binding</keyword>
<dbReference type="InterPro" id="IPR015864">
    <property type="entry name" value="FAD_synthase"/>
</dbReference>
<gene>
    <name evidence="16" type="ORF">ACFPJ4_03255</name>
</gene>
<dbReference type="EMBL" id="JBHSMG010000001">
    <property type="protein sequence ID" value="MFC5501254.1"/>
    <property type="molecule type" value="Genomic_DNA"/>
</dbReference>
<keyword evidence="8 14" id="KW-0418">Kinase</keyword>
<keyword evidence="4 14" id="KW-0288">FMN</keyword>
<feature type="domain" description="Riboflavin kinase" evidence="15">
    <location>
        <begin position="187"/>
        <end position="312"/>
    </location>
</feature>
<comment type="catalytic activity">
    <reaction evidence="12 14">
        <text>riboflavin + ATP = FMN + ADP + H(+)</text>
        <dbReference type="Rhea" id="RHEA:14357"/>
        <dbReference type="ChEBI" id="CHEBI:15378"/>
        <dbReference type="ChEBI" id="CHEBI:30616"/>
        <dbReference type="ChEBI" id="CHEBI:57986"/>
        <dbReference type="ChEBI" id="CHEBI:58210"/>
        <dbReference type="ChEBI" id="CHEBI:456216"/>
        <dbReference type="EC" id="2.7.1.26"/>
    </reaction>
</comment>
<dbReference type="InterPro" id="IPR023465">
    <property type="entry name" value="Riboflavin_kinase_dom_sf"/>
</dbReference>
<keyword evidence="17" id="KW-1185">Reference proteome</keyword>
<evidence type="ECO:0000256" key="14">
    <source>
        <dbReference type="PIRNR" id="PIRNR004491"/>
    </source>
</evidence>
<dbReference type="EC" id="2.7.1.26" evidence="14"/>
<evidence type="ECO:0000259" key="15">
    <source>
        <dbReference type="SMART" id="SM00904"/>
    </source>
</evidence>
<dbReference type="CDD" id="cd02064">
    <property type="entry name" value="FAD_synthetase_N"/>
    <property type="match status" value="1"/>
</dbReference>
<comment type="similarity">
    <text evidence="14">Belongs to the ribF family.</text>
</comment>
<dbReference type="InterPro" id="IPR002606">
    <property type="entry name" value="Riboflavin_kinase_bac"/>
</dbReference>
<protein>
    <recommendedName>
        <fullName evidence="14">Riboflavin biosynthesis protein</fullName>
    </recommendedName>
    <domain>
        <recommendedName>
            <fullName evidence="14">Riboflavin kinase</fullName>
            <ecNumber evidence="14">2.7.1.26</ecNumber>
        </recommendedName>
        <alternativeName>
            <fullName evidence="14">Flavokinase</fullName>
        </alternativeName>
    </domain>
    <domain>
        <recommendedName>
            <fullName evidence="14">FMN adenylyltransferase</fullName>
            <ecNumber evidence="14">2.7.7.2</ecNumber>
        </recommendedName>
        <alternativeName>
            <fullName evidence="14">FAD pyrophosphorylase</fullName>
        </alternativeName>
        <alternativeName>
            <fullName evidence="14">FAD synthase</fullName>
        </alternativeName>
    </domain>
</protein>
<evidence type="ECO:0000256" key="10">
    <source>
        <dbReference type="ARBA" id="ARBA00022840"/>
    </source>
</evidence>
<dbReference type="GO" id="GO:0003919">
    <property type="term" value="F:FMN adenylyltransferase activity"/>
    <property type="evidence" value="ECO:0007669"/>
    <property type="project" value="UniProtKB-EC"/>
</dbReference>
<dbReference type="EC" id="2.7.7.2" evidence="14"/>
<dbReference type="Proteomes" id="UP001596039">
    <property type="component" value="Unassembled WGS sequence"/>
</dbReference>
<dbReference type="NCBIfam" id="TIGR00083">
    <property type="entry name" value="ribF"/>
    <property type="match status" value="1"/>
</dbReference>
<dbReference type="InterPro" id="IPR015865">
    <property type="entry name" value="Riboflavin_kinase_bac/euk"/>
</dbReference>
<name>A0ABW0NLL8_9MICO</name>
<evidence type="ECO:0000256" key="12">
    <source>
        <dbReference type="ARBA" id="ARBA00047880"/>
    </source>
</evidence>
<proteinExistence type="inferred from homology"/>
<reference evidence="17" key="1">
    <citation type="journal article" date="2019" name="Int. J. Syst. Evol. Microbiol.">
        <title>The Global Catalogue of Microorganisms (GCM) 10K type strain sequencing project: providing services to taxonomists for standard genome sequencing and annotation.</title>
        <authorList>
            <consortium name="The Broad Institute Genomics Platform"/>
            <consortium name="The Broad Institute Genome Sequencing Center for Infectious Disease"/>
            <person name="Wu L."/>
            <person name="Ma J."/>
        </authorList>
    </citation>
    <scope>NUCLEOTIDE SEQUENCE [LARGE SCALE GENOMIC DNA]</scope>
    <source>
        <strain evidence="17">CGMCC 4.6997</strain>
    </source>
</reference>
<keyword evidence="3 14" id="KW-0285">Flavoprotein</keyword>
<keyword evidence="5 14" id="KW-0808">Transferase</keyword>
<evidence type="ECO:0000313" key="17">
    <source>
        <dbReference type="Proteomes" id="UP001596039"/>
    </source>
</evidence>
<evidence type="ECO:0000256" key="6">
    <source>
        <dbReference type="ARBA" id="ARBA00022695"/>
    </source>
</evidence>
<keyword evidence="6 14" id="KW-0548">Nucleotidyltransferase</keyword>
<evidence type="ECO:0000256" key="7">
    <source>
        <dbReference type="ARBA" id="ARBA00022741"/>
    </source>
</evidence>
<dbReference type="Gene3D" id="3.40.50.620">
    <property type="entry name" value="HUPs"/>
    <property type="match status" value="1"/>
</dbReference>
<accession>A0ABW0NLL8</accession>
<dbReference type="NCBIfam" id="TIGR00125">
    <property type="entry name" value="cyt_tran_rel"/>
    <property type="match status" value="1"/>
</dbReference>
<dbReference type="GO" id="GO:0008531">
    <property type="term" value="F:riboflavin kinase activity"/>
    <property type="evidence" value="ECO:0007669"/>
    <property type="project" value="UniProtKB-EC"/>
</dbReference>
<dbReference type="Pfam" id="PF06574">
    <property type="entry name" value="FAD_syn"/>
    <property type="match status" value="1"/>
</dbReference>
<evidence type="ECO:0000256" key="5">
    <source>
        <dbReference type="ARBA" id="ARBA00022679"/>
    </source>
</evidence>
<dbReference type="Gene3D" id="2.40.30.30">
    <property type="entry name" value="Riboflavin kinase-like"/>
    <property type="match status" value="1"/>
</dbReference>
<evidence type="ECO:0000256" key="3">
    <source>
        <dbReference type="ARBA" id="ARBA00022630"/>
    </source>
</evidence>
<comment type="pathway">
    <text evidence="1 14">Cofactor biosynthesis; FAD biosynthesis; FAD from FMN: step 1/1.</text>
</comment>
<dbReference type="NCBIfam" id="NF004160">
    <property type="entry name" value="PRK05627.1-3"/>
    <property type="match status" value="1"/>
</dbReference>
<dbReference type="PANTHER" id="PTHR22749">
    <property type="entry name" value="RIBOFLAVIN KINASE/FMN ADENYLYLTRANSFERASE"/>
    <property type="match status" value="1"/>
</dbReference>
<dbReference type="RefSeq" id="WP_386738853.1">
    <property type="nucleotide sequence ID" value="NZ_JBHSMG010000001.1"/>
</dbReference>
<keyword evidence="11" id="KW-0511">Multifunctional enzyme</keyword>
<evidence type="ECO:0000256" key="11">
    <source>
        <dbReference type="ARBA" id="ARBA00023268"/>
    </source>
</evidence>
<evidence type="ECO:0000256" key="9">
    <source>
        <dbReference type="ARBA" id="ARBA00022827"/>
    </source>
</evidence>
<comment type="caution">
    <text evidence="16">The sequence shown here is derived from an EMBL/GenBank/DDBJ whole genome shotgun (WGS) entry which is preliminary data.</text>
</comment>
<evidence type="ECO:0000256" key="1">
    <source>
        <dbReference type="ARBA" id="ARBA00004726"/>
    </source>
</evidence>
<dbReference type="PANTHER" id="PTHR22749:SF6">
    <property type="entry name" value="RIBOFLAVIN KINASE"/>
    <property type="match status" value="1"/>
</dbReference>
<sequence>MRFFDGLAAVPPGFGPSAVTVGKFDGLHLGHRDVLRQLRELADQRGLTVTVLTFDRNPLSLLAPEACPEPLVSNAQKHELLAAAGVDATLMLRFDAEFAALPPERFVDDILVSALHAKLVLCGEDFRFGARGSGDVALLRRLGAAHGFEVAILDDVQLDDGGASRRASSTWVRELLSAGRVREAAALLGRLPSIRSRVVHGEQRGRELGYPTANLDANLEGFLPLDGVYATWVVVDGERYGAATSIGNNPTFEGVPAHQVETHLFDQRLDLYDKPIEVQFVEYLRPMNRFESVDALVTQLHRDDERIREILAVEPA</sequence>
<evidence type="ECO:0000256" key="13">
    <source>
        <dbReference type="ARBA" id="ARBA00049494"/>
    </source>
</evidence>
<evidence type="ECO:0000256" key="4">
    <source>
        <dbReference type="ARBA" id="ARBA00022643"/>
    </source>
</evidence>
<dbReference type="InterPro" id="IPR004821">
    <property type="entry name" value="Cyt_trans-like"/>
</dbReference>
<dbReference type="SUPFAM" id="SSF82114">
    <property type="entry name" value="Riboflavin kinase-like"/>
    <property type="match status" value="1"/>
</dbReference>
<dbReference type="PIRSF" id="PIRSF004491">
    <property type="entry name" value="FAD_Synth"/>
    <property type="match status" value="1"/>
</dbReference>
<dbReference type="InterPro" id="IPR023468">
    <property type="entry name" value="Riboflavin_kinase"/>
</dbReference>
<keyword evidence="10 14" id="KW-0067">ATP-binding</keyword>